<dbReference type="Pfam" id="PF01368">
    <property type="entry name" value="DHH"/>
    <property type="match status" value="1"/>
</dbReference>
<dbReference type="PANTHER" id="PTHR30255">
    <property type="entry name" value="SINGLE-STRANDED-DNA-SPECIFIC EXONUCLEASE RECJ"/>
    <property type="match status" value="1"/>
</dbReference>
<keyword evidence="3" id="KW-0540">Nuclease</keyword>
<sequence>MQRYKLAPALPNDIEQNLLSYSPLARQLLYGRGIARTEEAEEFLNPHYENHSHDPFSMKDMEKAVERILRAIQNNERIAIFSDYDADGIPGAVVLHDFFKKISYANFENYIPNRHTEGFGLSASAIQKLYDSGCRLLITVDCGITDSEEVGAANKLGIETIITDHHLPSSEGLPPAYAILNPKQDDCTYPEKMLCGAAVVFKLIQALILRLRSSTNYSLLTTNLPLGFEKWYLDMVGLATLSDMVPLTGENRVLAYFGLKVLRKSRRKGLNELLSLLRLNRQDVTEDDIGFSITPRINAASRMGIPMDAFRLFATEDEAEAVVLAKHLDKINNERKGKVASLVKEVRKNVEERGARKVIVAGNPNWRPALLGLVANTLAEDLRCPVFLWGREESIELKGSCRSGGNVDVSLLMQEARAAFSDFGGHKEAGGFSTTLEKVHLLESELERAYEKVRQGRSNLESEERCDLVDAKLSFDEVNERAYNEIQKFAPFGVGNPKPIFLFENAKVRRMEQFGREKQHLKLVFAKSDGVFVNAIRFYAAPSDFSVGLREGQSYTLLATLEKSTFGSRTEIRLRIVDIL</sequence>
<evidence type="ECO:0000259" key="7">
    <source>
        <dbReference type="Pfam" id="PF02272"/>
    </source>
</evidence>
<dbReference type="Gene3D" id="3.90.1640.30">
    <property type="match status" value="1"/>
</dbReference>
<accession>A0A1G2MI18</accession>
<organism evidence="9 10">
    <name type="scientific">Candidatus Taylorbacteria bacterium RIFCSPHIGHO2_02_49_25</name>
    <dbReference type="NCBI Taxonomy" id="1802305"/>
    <lineage>
        <taxon>Bacteria</taxon>
        <taxon>Candidatus Tayloriibacteriota</taxon>
    </lineage>
</organism>
<dbReference type="Gene3D" id="2.40.50.460">
    <property type="match status" value="1"/>
</dbReference>
<feature type="domain" description="DHHA1" evidence="7">
    <location>
        <begin position="357"/>
        <end position="449"/>
    </location>
</feature>
<dbReference type="GO" id="GO:0006310">
    <property type="term" value="P:DNA recombination"/>
    <property type="evidence" value="ECO:0007669"/>
    <property type="project" value="InterPro"/>
</dbReference>
<dbReference type="AlphaFoldDB" id="A0A1G2MI18"/>
<evidence type="ECO:0000259" key="6">
    <source>
        <dbReference type="Pfam" id="PF01368"/>
    </source>
</evidence>
<dbReference type="Pfam" id="PF02272">
    <property type="entry name" value="DHHA1"/>
    <property type="match status" value="1"/>
</dbReference>
<dbReference type="GO" id="GO:0008409">
    <property type="term" value="F:5'-3' exonuclease activity"/>
    <property type="evidence" value="ECO:0007669"/>
    <property type="project" value="InterPro"/>
</dbReference>
<dbReference type="InterPro" id="IPR041122">
    <property type="entry name" value="RecJ_OB"/>
</dbReference>
<evidence type="ECO:0000256" key="1">
    <source>
        <dbReference type="ARBA" id="ARBA00005915"/>
    </source>
</evidence>
<comment type="similarity">
    <text evidence="1">Belongs to the RecJ family.</text>
</comment>
<dbReference type="GO" id="GO:0006281">
    <property type="term" value="P:DNA repair"/>
    <property type="evidence" value="ECO:0007669"/>
    <property type="project" value="InterPro"/>
</dbReference>
<dbReference type="Proteomes" id="UP000176493">
    <property type="component" value="Unassembled WGS sequence"/>
</dbReference>
<dbReference type="GO" id="GO:0003676">
    <property type="term" value="F:nucleic acid binding"/>
    <property type="evidence" value="ECO:0007669"/>
    <property type="project" value="InterPro"/>
</dbReference>
<evidence type="ECO:0000256" key="3">
    <source>
        <dbReference type="ARBA" id="ARBA00022722"/>
    </source>
</evidence>
<dbReference type="PANTHER" id="PTHR30255:SF2">
    <property type="entry name" value="SINGLE-STRANDED-DNA-SPECIFIC EXONUCLEASE RECJ"/>
    <property type="match status" value="1"/>
</dbReference>
<comment type="caution">
    <text evidence="9">The sequence shown here is derived from an EMBL/GenBank/DDBJ whole genome shotgun (WGS) entry which is preliminary data.</text>
</comment>
<evidence type="ECO:0000313" key="9">
    <source>
        <dbReference type="EMBL" id="OHA23493.1"/>
    </source>
</evidence>
<feature type="domain" description="DDH" evidence="6">
    <location>
        <begin position="77"/>
        <end position="211"/>
    </location>
</feature>
<dbReference type="InterPro" id="IPR038763">
    <property type="entry name" value="DHH_sf"/>
</dbReference>
<dbReference type="NCBIfam" id="TIGR00644">
    <property type="entry name" value="recJ"/>
    <property type="match status" value="1"/>
</dbReference>
<evidence type="ECO:0000256" key="5">
    <source>
        <dbReference type="ARBA" id="ARBA00022839"/>
    </source>
</evidence>
<dbReference type="InterPro" id="IPR001667">
    <property type="entry name" value="DDH_dom"/>
</dbReference>
<dbReference type="InterPro" id="IPR003156">
    <property type="entry name" value="DHHA1_dom"/>
</dbReference>
<dbReference type="InterPro" id="IPR051673">
    <property type="entry name" value="SSDNA_exonuclease_RecJ"/>
</dbReference>
<dbReference type="InterPro" id="IPR004610">
    <property type="entry name" value="RecJ"/>
</dbReference>
<dbReference type="SUPFAM" id="SSF64182">
    <property type="entry name" value="DHH phosphoesterases"/>
    <property type="match status" value="1"/>
</dbReference>
<evidence type="ECO:0000259" key="8">
    <source>
        <dbReference type="Pfam" id="PF17768"/>
    </source>
</evidence>
<reference evidence="9 10" key="1">
    <citation type="journal article" date="2016" name="Nat. Commun.">
        <title>Thousands of microbial genomes shed light on interconnected biogeochemical processes in an aquifer system.</title>
        <authorList>
            <person name="Anantharaman K."/>
            <person name="Brown C.T."/>
            <person name="Hug L.A."/>
            <person name="Sharon I."/>
            <person name="Castelle C.J."/>
            <person name="Probst A.J."/>
            <person name="Thomas B.C."/>
            <person name="Singh A."/>
            <person name="Wilkins M.J."/>
            <person name="Karaoz U."/>
            <person name="Brodie E.L."/>
            <person name="Williams K.H."/>
            <person name="Hubbard S.S."/>
            <person name="Banfield J.F."/>
        </authorList>
    </citation>
    <scope>NUCLEOTIDE SEQUENCE [LARGE SCALE GENOMIC DNA]</scope>
</reference>
<gene>
    <name evidence="9" type="ORF">A2W52_02065</name>
</gene>
<evidence type="ECO:0000256" key="2">
    <source>
        <dbReference type="ARBA" id="ARBA00019841"/>
    </source>
</evidence>
<proteinExistence type="inferred from homology"/>
<dbReference type="EMBL" id="MHRJ01000005">
    <property type="protein sequence ID" value="OHA23493.1"/>
    <property type="molecule type" value="Genomic_DNA"/>
</dbReference>
<evidence type="ECO:0000313" key="10">
    <source>
        <dbReference type="Proteomes" id="UP000176493"/>
    </source>
</evidence>
<evidence type="ECO:0000256" key="4">
    <source>
        <dbReference type="ARBA" id="ARBA00022801"/>
    </source>
</evidence>
<feature type="domain" description="RecJ OB" evidence="8">
    <location>
        <begin position="469"/>
        <end position="578"/>
    </location>
</feature>
<keyword evidence="5 9" id="KW-0269">Exonuclease</keyword>
<dbReference type="Pfam" id="PF17768">
    <property type="entry name" value="RecJ_OB"/>
    <property type="match status" value="1"/>
</dbReference>
<name>A0A1G2MI18_9BACT</name>
<protein>
    <recommendedName>
        <fullName evidence="2">Single-stranded-DNA-specific exonuclease RecJ</fullName>
    </recommendedName>
</protein>
<keyword evidence="4" id="KW-0378">Hydrolase</keyword>